<feature type="region of interest" description="Disordered" evidence="9">
    <location>
        <begin position="755"/>
        <end position="786"/>
    </location>
</feature>
<dbReference type="SUPFAM" id="SSF54862">
    <property type="entry name" value="4Fe-4S ferredoxins"/>
    <property type="match status" value="1"/>
</dbReference>
<dbReference type="PROSITE" id="PS00198">
    <property type="entry name" value="4FE4S_FER_1"/>
    <property type="match status" value="2"/>
</dbReference>
<feature type="domain" description="4Fe-4S ferredoxin-type" evidence="10">
    <location>
        <begin position="939"/>
        <end position="968"/>
    </location>
</feature>
<dbReference type="PRINTS" id="PR00411">
    <property type="entry name" value="PNDRDTASEI"/>
</dbReference>
<accession>A0A519BGR6</accession>
<protein>
    <submittedName>
        <fullName evidence="11">Hydrogenase iron-sulfur subunit</fullName>
    </submittedName>
</protein>
<keyword evidence="6" id="KW-0560">Oxidoreductase</keyword>
<dbReference type="Proteomes" id="UP000316562">
    <property type="component" value="Unassembled WGS sequence"/>
</dbReference>
<proteinExistence type="inferred from homology"/>
<dbReference type="Pfam" id="PF02662">
    <property type="entry name" value="FlpD"/>
    <property type="match status" value="1"/>
</dbReference>
<dbReference type="EMBL" id="SGBC01000002">
    <property type="protein sequence ID" value="RZD16463.1"/>
    <property type="molecule type" value="Genomic_DNA"/>
</dbReference>
<dbReference type="PANTHER" id="PTHR43498">
    <property type="entry name" value="FERREDOXIN:COB-COM HETERODISULFIDE REDUCTASE SUBUNIT A"/>
    <property type="match status" value="1"/>
</dbReference>
<dbReference type="PROSITE" id="PS51379">
    <property type="entry name" value="4FE4S_FER_2"/>
    <property type="match status" value="2"/>
</dbReference>
<dbReference type="GO" id="GO:0046872">
    <property type="term" value="F:metal ion binding"/>
    <property type="evidence" value="ECO:0007669"/>
    <property type="project" value="UniProtKB-KW"/>
</dbReference>
<dbReference type="AlphaFoldDB" id="A0A519BGR6"/>
<keyword evidence="3" id="KW-0004">4Fe-4S</keyword>
<feature type="compositionally biased region" description="Low complexity" evidence="9">
    <location>
        <begin position="621"/>
        <end position="722"/>
    </location>
</feature>
<keyword evidence="4" id="KW-0479">Metal-binding</keyword>
<comment type="similarity">
    <text evidence="2">Belongs to the HdrA family.</text>
</comment>
<evidence type="ECO:0000313" key="11">
    <source>
        <dbReference type="EMBL" id="RZD16463.1"/>
    </source>
</evidence>
<dbReference type="PANTHER" id="PTHR43498:SF1">
    <property type="entry name" value="COB--COM HETERODISULFIDE REDUCTASE IRON-SULFUR SUBUNIT A"/>
    <property type="match status" value="1"/>
</dbReference>
<dbReference type="InterPro" id="IPR003813">
    <property type="entry name" value="MvhD/FlpD"/>
</dbReference>
<comment type="cofactor">
    <cofactor evidence="1">
        <name>FAD</name>
        <dbReference type="ChEBI" id="CHEBI:57692"/>
    </cofactor>
</comment>
<dbReference type="Pfam" id="PF07992">
    <property type="entry name" value="Pyr_redox_2"/>
    <property type="match status" value="1"/>
</dbReference>
<sequence length="1156" mass="124963">MDNKLGVYICSGCDIGKCLNIEELENIAKSEYKPEICRVNNFLCSKEGLNIINEDIKSSGLNKIVIAACSMRSKQDVFSFDPSKIFTERVNLREHVIWVSEPNSKGAQMLAEDYLRMGIARAKKAEITVPLTAELNKTILVVGGGVTGLTAALNSAKAGYDVILIEKKEHLGGFPYLKYKKWETSPPFEDNLLIKNDLGRLIDNVEGSKKIKIYKNSEIGEISGAPGKFEVKIKVKTITNSGSDSDFSSDKSIKDKSDIYINDKNSKNINEETVIEKAGAIIVATGWKPYDAHNLSYLGYGLSPDILTNVELEELYSELYLKSGDENFAVKRKSDGKDVKSVAFILCAGSRDENYLPYCSTVCCMTSLKEANAFRKNNPDAKVYIIYRDIRTPGEYENYYKSMQNDDGIFMVKGIMSDVAYDGKNNTIKLKVNNTLFGGSLDLNVDMVILASGMVPNSGNFTANDEVVSAGGDSVVMQTQEQEQCKQCQNQNEAGVQNQNSGNNQNQIQLGNKIHINGKSGTAAVLSANGDNSVDIDNNNNNDDNKISAGGANQKTSSISVKTSKITIPGMGNANAENKSINTNLDANANKNINTPESVSAASDVVTTKSSINIQRSSININPVAGNNSNNSSSAGNDANDRSASLTTKSSINIQRSSININPVAGNNSNNSSSAGNDANDRSASLTTKSSINIQRSSININPVAGNNSNNSSGSAANNNNISKDDKAADRVNEADNDKIGGSNPAVIRSSFSININNNKDGNKDLNNRDNTADTSKPSNLGNSSVNSNINVNAVSGTAASINVNAIGAVSTASESVASSLQPPPASSRASDAAASCCTSLPSGSASALKTNSKGGLLNLTYRQGKEMPDLIYGFPDSNFICFPYESRRTGIYPAGSVRAPMDTVFSVDDAKGAVLKSIQCIEQTSKGRAVHPRSNDTTYPFFDLQRCTQCKRCTEECPFGAIDEDEKGTPKPNPERCRRCGVCMGACPVKIISFKNYSVDIIGSMLKSINVPGEAEKIDDFRILVFACENDAYPALDIAGMNKIQLPSNIRVIPVRCLGSINNVWYADALSRGIDGILLLGCKFGDDYQCHFIKGSELASYRMENLKETLTRLVLESERIKQVQLEFSDYRKLPDILNEFADKIKSLGPNPYKEF</sequence>
<dbReference type="InterPro" id="IPR023753">
    <property type="entry name" value="FAD/NAD-binding_dom"/>
</dbReference>
<dbReference type="SUPFAM" id="SSF51905">
    <property type="entry name" value="FAD/NAD(P)-binding domain"/>
    <property type="match status" value="1"/>
</dbReference>
<evidence type="ECO:0000256" key="3">
    <source>
        <dbReference type="ARBA" id="ARBA00022485"/>
    </source>
</evidence>
<dbReference type="InterPro" id="IPR039650">
    <property type="entry name" value="HdrA-like"/>
</dbReference>
<evidence type="ECO:0000256" key="8">
    <source>
        <dbReference type="ARBA" id="ARBA00023014"/>
    </source>
</evidence>
<dbReference type="InterPro" id="IPR017900">
    <property type="entry name" value="4Fe4S_Fe_S_CS"/>
</dbReference>
<evidence type="ECO:0000256" key="7">
    <source>
        <dbReference type="ARBA" id="ARBA00023004"/>
    </source>
</evidence>
<evidence type="ECO:0000313" key="12">
    <source>
        <dbReference type="Proteomes" id="UP000316562"/>
    </source>
</evidence>
<dbReference type="InterPro" id="IPR017896">
    <property type="entry name" value="4Fe4S_Fe-S-bd"/>
</dbReference>
<evidence type="ECO:0000256" key="9">
    <source>
        <dbReference type="SAM" id="MobiDB-lite"/>
    </source>
</evidence>
<dbReference type="Gene3D" id="3.30.70.20">
    <property type="match status" value="1"/>
</dbReference>
<dbReference type="PRINTS" id="PR00368">
    <property type="entry name" value="FADPNR"/>
</dbReference>
<evidence type="ECO:0000256" key="6">
    <source>
        <dbReference type="ARBA" id="ARBA00023002"/>
    </source>
</evidence>
<evidence type="ECO:0000256" key="5">
    <source>
        <dbReference type="ARBA" id="ARBA00022827"/>
    </source>
</evidence>
<dbReference type="GO" id="GO:0051539">
    <property type="term" value="F:4 iron, 4 sulfur cluster binding"/>
    <property type="evidence" value="ECO:0007669"/>
    <property type="project" value="UniProtKB-KW"/>
</dbReference>
<dbReference type="Gene3D" id="3.40.50.720">
    <property type="entry name" value="NAD(P)-binding Rossmann-like Domain"/>
    <property type="match status" value="1"/>
</dbReference>
<evidence type="ECO:0000259" key="10">
    <source>
        <dbReference type="PROSITE" id="PS51379"/>
    </source>
</evidence>
<feature type="compositionally biased region" description="Basic and acidic residues" evidence="9">
    <location>
        <begin position="761"/>
        <end position="772"/>
    </location>
</feature>
<keyword evidence="5" id="KW-0285">Flavoprotein</keyword>
<feature type="domain" description="4Fe-4S ferredoxin-type" evidence="10">
    <location>
        <begin position="969"/>
        <end position="998"/>
    </location>
</feature>
<evidence type="ECO:0000256" key="4">
    <source>
        <dbReference type="ARBA" id="ARBA00022723"/>
    </source>
</evidence>
<evidence type="ECO:0000256" key="1">
    <source>
        <dbReference type="ARBA" id="ARBA00001974"/>
    </source>
</evidence>
<organism evidence="11 12">
    <name type="scientific">Acididesulfobacter guangdongensis</name>
    <dbReference type="NCBI Taxonomy" id="2597225"/>
    <lineage>
        <taxon>Bacteria</taxon>
        <taxon>Deltaproteobacteria</taxon>
        <taxon>Candidatus Acidulodesulfobacterales</taxon>
        <taxon>Candidatus Acididesulfobacter</taxon>
    </lineage>
</organism>
<dbReference type="GO" id="GO:0016491">
    <property type="term" value="F:oxidoreductase activity"/>
    <property type="evidence" value="ECO:0007669"/>
    <property type="project" value="UniProtKB-KW"/>
</dbReference>
<feature type="region of interest" description="Disordered" evidence="9">
    <location>
        <begin position="621"/>
        <end position="724"/>
    </location>
</feature>
<feature type="region of interest" description="Disordered" evidence="9">
    <location>
        <begin position="534"/>
        <end position="558"/>
    </location>
</feature>
<reference evidence="11 12" key="1">
    <citation type="journal article" date="2019" name="ISME J.">
        <title>Insights into ecological role of a new deltaproteobacterial order Candidatus Acidulodesulfobacterales by metagenomics and metatranscriptomics.</title>
        <authorList>
            <person name="Tan S."/>
            <person name="Liu J."/>
            <person name="Fang Y."/>
            <person name="Hedlund B.P."/>
            <person name="Lian Z.H."/>
            <person name="Huang L.Y."/>
            <person name="Li J.T."/>
            <person name="Huang L.N."/>
            <person name="Li W.J."/>
            <person name="Jiang H.C."/>
            <person name="Dong H.L."/>
            <person name="Shu W.S."/>
        </authorList>
    </citation>
    <scope>NUCLEOTIDE SEQUENCE [LARGE SCALE GENOMIC DNA]</scope>
    <source>
        <strain evidence="11">AP2</strain>
    </source>
</reference>
<gene>
    <name evidence="11" type="ORF">EVJ46_05445</name>
</gene>
<keyword evidence="7" id="KW-0408">Iron</keyword>
<name>A0A519BGR6_ACIG2</name>
<evidence type="ECO:0000256" key="2">
    <source>
        <dbReference type="ARBA" id="ARBA00006561"/>
    </source>
</evidence>
<keyword evidence="8" id="KW-0411">Iron-sulfur</keyword>
<dbReference type="InterPro" id="IPR036188">
    <property type="entry name" value="FAD/NAD-bd_sf"/>
</dbReference>
<dbReference type="Pfam" id="PF12838">
    <property type="entry name" value="Fer4_7"/>
    <property type="match status" value="1"/>
</dbReference>
<keyword evidence="5" id="KW-0274">FAD</keyword>
<comment type="caution">
    <text evidence="11">The sequence shown here is derived from an EMBL/GenBank/DDBJ whole genome shotgun (WGS) entry which is preliminary data.</text>
</comment>